<comment type="caution">
    <text evidence="6">The sequence shown here is derived from an EMBL/GenBank/DDBJ whole genome shotgun (WGS) entry which is preliminary data.</text>
</comment>
<dbReference type="GO" id="GO:0005737">
    <property type="term" value="C:cytoplasm"/>
    <property type="evidence" value="ECO:0007669"/>
    <property type="project" value="UniProtKB-SubCell"/>
</dbReference>
<evidence type="ECO:0000256" key="1">
    <source>
        <dbReference type="ARBA" id="ARBA00004123"/>
    </source>
</evidence>
<name>A0AAD7UBZ4_9STRA</name>
<dbReference type="PANTHER" id="PTHR31250">
    <property type="entry name" value="IQ DOMAIN-CONTAINING PROTEIN IQM3"/>
    <property type="match status" value="1"/>
</dbReference>
<organism evidence="6 7">
    <name type="scientific">Chrysophaeum taylorii</name>
    <dbReference type="NCBI Taxonomy" id="2483200"/>
    <lineage>
        <taxon>Eukaryota</taxon>
        <taxon>Sar</taxon>
        <taxon>Stramenopiles</taxon>
        <taxon>Ochrophyta</taxon>
        <taxon>Pelagophyceae</taxon>
        <taxon>Pelagomonadales</taxon>
        <taxon>Pelagomonadaceae</taxon>
        <taxon>Chrysophaeum</taxon>
    </lineage>
</organism>
<evidence type="ECO:0000313" key="7">
    <source>
        <dbReference type="Proteomes" id="UP001230188"/>
    </source>
</evidence>
<evidence type="ECO:0000256" key="2">
    <source>
        <dbReference type="ARBA" id="ARBA00004496"/>
    </source>
</evidence>
<feature type="compositionally biased region" description="Acidic residues" evidence="5">
    <location>
        <begin position="718"/>
        <end position="742"/>
    </location>
</feature>
<accession>A0AAD7UBZ4</accession>
<keyword evidence="4" id="KW-0539">Nucleus</keyword>
<feature type="compositionally biased region" description="Low complexity" evidence="5">
    <location>
        <begin position="598"/>
        <end position="611"/>
    </location>
</feature>
<protein>
    <submittedName>
        <fullName evidence="6">Uncharacterized protein</fullName>
    </submittedName>
</protein>
<dbReference type="AlphaFoldDB" id="A0AAD7UBZ4"/>
<dbReference type="EMBL" id="JAQMWT010000391">
    <property type="protein sequence ID" value="KAJ8602006.1"/>
    <property type="molecule type" value="Genomic_DNA"/>
</dbReference>
<reference evidence="6" key="1">
    <citation type="submission" date="2023-01" db="EMBL/GenBank/DDBJ databases">
        <title>Metagenome sequencing of chrysophaentin producing Chrysophaeum taylorii.</title>
        <authorList>
            <person name="Davison J."/>
            <person name="Bewley C."/>
        </authorList>
    </citation>
    <scope>NUCLEOTIDE SEQUENCE</scope>
    <source>
        <strain evidence="6">NIES-1699</strain>
    </source>
</reference>
<feature type="region of interest" description="Disordered" evidence="5">
    <location>
        <begin position="494"/>
        <end position="547"/>
    </location>
</feature>
<sequence>MEVVERATTPTVVKDPSSGYVPEIPAPAPVCRCSGHRCLRRRIAPYVAVSTRCVGASTSGAVEDVVSAPGMTLEATKASWANERACGRGRRRRNYSEEAVLRRGATDEREAFASLAGGRYMCVRLDKRCWLEVEDARHRYAKNLRRYHHEWAVRLGEPGGCFWRWLEDSEQTSLATCAREKLETEVVRYCSVDADRRKYALRCVDRRLLSQLCSDSAPVSSSTRAEDETPQAAAAAPPPPKVLLSPSAGPRGRESPVLQATTTTNKGDPPSTRVACGGGDSASSFAALPGAARWGRLNTGPKGWIFVLHDGVLYARFKGTHAGRERFHHSSFFGGECVDAAGVIVSKDGIVTRLLPHSGHYRPREAHFARLLLFLQDRLGLDLERVDVDFQRVMRQARPEHSKKTDTPLFWSASDALAFLVRKAMVKSTNLLRDIEARREDLGGDDETASLLDVSQHVVRGGAPLRRSAQSRASLKAECQRDQQELEERMLAVGLGGPPRHDADDERDAAASPVDAPATAPPAALPPAVESSSQHQAAVAKKPSREQQYLEALSSTLTDDADEGFAELGDDARGVPVVSARSASTFGGLDDDDDEAAGESSESRSPSVRGRSPLRRRSNTMPIDEPDDEPALTPPARSSTGTWRPRARSADPIASVVAAAGRWVSSGAESVLSFSWTGPSRKRRDRPAALLRHLGFRGRSYSSPPNAYDWWMSATGDGDSDGRDEDQSSEVESSSDDGLDDCSSDRTGTDDTSGSTAIVGHDGSATSSRSSDLHPNPSETRFVSLSLTDELRSRSISKTSLSDDFAADDQAPALRRRVANETSIADVITSPLGTADDFDFQMD</sequence>
<evidence type="ECO:0000256" key="3">
    <source>
        <dbReference type="ARBA" id="ARBA00022490"/>
    </source>
</evidence>
<dbReference type="GO" id="GO:0005634">
    <property type="term" value="C:nucleus"/>
    <property type="evidence" value="ECO:0007669"/>
    <property type="project" value="UniProtKB-SubCell"/>
</dbReference>
<feature type="region of interest" description="Disordered" evidence="5">
    <location>
        <begin position="576"/>
        <end position="651"/>
    </location>
</feature>
<feature type="region of interest" description="Disordered" evidence="5">
    <location>
        <begin position="693"/>
        <end position="779"/>
    </location>
</feature>
<gene>
    <name evidence="6" type="ORF">CTAYLR_002756</name>
</gene>
<dbReference type="InterPro" id="IPR044159">
    <property type="entry name" value="IQM"/>
</dbReference>
<dbReference type="PANTHER" id="PTHR31250:SF27">
    <property type="entry name" value="IQ DOMAIN-CONTAINING PROTEIN IQM5"/>
    <property type="match status" value="1"/>
</dbReference>
<feature type="region of interest" description="Disordered" evidence="5">
    <location>
        <begin position="217"/>
        <end position="276"/>
    </location>
</feature>
<evidence type="ECO:0000256" key="4">
    <source>
        <dbReference type="ARBA" id="ARBA00023242"/>
    </source>
</evidence>
<evidence type="ECO:0000256" key="5">
    <source>
        <dbReference type="SAM" id="MobiDB-lite"/>
    </source>
</evidence>
<evidence type="ECO:0000313" key="6">
    <source>
        <dbReference type="EMBL" id="KAJ8602006.1"/>
    </source>
</evidence>
<dbReference type="Proteomes" id="UP001230188">
    <property type="component" value="Unassembled WGS sequence"/>
</dbReference>
<keyword evidence="3" id="KW-0963">Cytoplasm</keyword>
<comment type="subcellular location">
    <subcellularLocation>
        <location evidence="2">Cytoplasm</location>
    </subcellularLocation>
    <subcellularLocation>
        <location evidence="1">Nucleus</location>
    </subcellularLocation>
</comment>
<keyword evidence="7" id="KW-1185">Reference proteome</keyword>
<proteinExistence type="predicted"/>